<name>A0A7W9E4D9_9MICO</name>
<protein>
    <submittedName>
        <fullName evidence="1">Uncharacterized protein</fullName>
    </submittedName>
</protein>
<dbReference type="AlphaFoldDB" id="A0A7W9E4D9"/>
<reference evidence="1 2" key="1">
    <citation type="submission" date="2020-08" db="EMBL/GenBank/DDBJ databases">
        <title>Sequencing the genomes of 1000 actinobacteria strains.</title>
        <authorList>
            <person name="Klenk H.-P."/>
        </authorList>
    </citation>
    <scope>NUCLEOTIDE SEQUENCE [LARGE SCALE GENOMIC DNA]</scope>
    <source>
        <strain evidence="1 2">DSM 21065</strain>
    </source>
</reference>
<dbReference type="EMBL" id="JACHBQ010000001">
    <property type="protein sequence ID" value="MBB5642128.1"/>
    <property type="molecule type" value="Genomic_DNA"/>
</dbReference>
<comment type="caution">
    <text evidence="1">The sequence shown here is derived from an EMBL/GenBank/DDBJ whole genome shotgun (WGS) entry which is preliminary data.</text>
</comment>
<evidence type="ECO:0000313" key="1">
    <source>
        <dbReference type="EMBL" id="MBB5642128.1"/>
    </source>
</evidence>
<proteinExistence type="predicted"/>
<sequence length="53" mass="5868">MTTTLVFLTLAALALWALLATVVRLATDGYGRPEIASRNRRAERMPDAAPRIR</sequence>
<evidence type="ECO:0000313" key="2">
    <source>
        <dbReference type="Proteomes" id="UP000561726"/>
    </source>
</evidence>
<dbReference type="Proteomes" id="UP000561726">
    <property type="component" value="Unassembled WGS sequence"/>
</dbReference>
<accession>A0A7W9E4D9</accession>
<dbReference type="RefSeq" id="WP_160175917.1">
    <property type="nucleotide sequence ID" value="NZ_JACHBQ010000001.1"/>
</dbReference>
<organism evidence="1 2">
    <name type="scientific">Cryobacterium roopkundense</name>
    <dbReference type="NCBI Taxonomy" id="1001240"/>
    <lineage>
        <taxon>Bacteria</taxon>
        <taxon>Bacillati</taxon>
        <taxon>Actinomycetota</taxon>
        <taxon>Actinomycetes</taxon>
        <taxon>Micrococcales</taxon>
        <taxon>Microbacteriaceae</taxon>
        <taxon>Cryobacterium</taxon>
    </lineage>
</organism>
<gene>
    <name evidence="1" type="ORF">BJ997_002676</name>
</gene>